<sequence>MKRLVIVLALLAVAGALLWATVGGGLQGSVEERLQAELVARGLPQPMAECMAGRMAERLSVNQIRKLMKLAPEEGEADIPLNVAEFLERVRRVDDPEVLEVAAGSAAVCAFSQR</sequence>
<protein>
    <submittedName>
        <fullName evidence="1">Uncharacterized protein</fullName>
    </submittedName>
</protein>
<proteinExistence type="predicted"/>
<gene>
    <name evidence="1" type="ORF">K3181_10750</name>
</gene>
<accession>A0ABS7JW82</accession>
<dbReference type="RefSeq" id="WP_221603109.1">
    <property type="nucleotide sequence ID" value="NZ_JAIGNU010000002.1"/>
</dbReference>
<comment type="caution">
    <text evidence="1">The sequence shown here is derived from an EMBL/GenBank/DDBJ whole genome shotgun (WGS) entry which is preliminary data.</text>
</comment>
<evidence type="ECO:0000313" key="1">
    <source>
        <dbReference type="EMBL" id="MBX7501920.1"/>
    </source>
</evidence>
<name>A0ABS7JW82_9SPHN</name>
<dbReference type="EMBL" id="JAIGNU010000002">
    <property type="protein sequence ID" value="MBX7501920.1"/>
    <property type="molecule type" value="Genomic_DNA"/>
</dbReference>
<organism evidence="1 2">
    <name type="scientific">Qipengyuania mesophila</name>
    <dbReference type="NCBI Taxonomy" id="2867246"/>
    <lineage>
        <taxon>Bacteria</taxon>
        <taxon>Pseudomonadati</taxon>
        <taxon>Pseudomonadota</taxon>
        <taxon>Alphaproteobacteria</taxon>
        <taxon>Sphingomonadales</taxon>
        <taxon>Erythrobacteraceae</taxon>
        <taxon>Qipengyuania</taxon>
    </lineage>
</organism>
<keyword evidence="2" id="KW-1185">Reference proteome</keyword>
<dbReference type="Proteomes" id="UP000782554">
    <property type="component" value="Unassembled WGS sequence"/>
</dbReference>
<evidence type="ECO:0000313" key="2">
    <source>
        <dbReference type="Proteomes" id="UP000782554"/>
    </source>
</evidence>
<reference evidence="1 2" key="1">
    <citation type="submission" date="2021-08" db="EMBL/GenBank/DDBJ databases">
        <title>Comparative Genomics Analysis of the Genus Qipengyuania Reveals Extensive Genetic Diversity and Metabolic Versatility, Including the Description of Fifteen Novel Species.</title>
        <authorList>
            <person name="Liu Y."/>
        </authorList>
    </citation>
    <scope>NUCLEOTIDE SEQUENCE [LARGE SCALE GENOMIC DNA]</scope>
    <source>
        <strain evidence="1 2">YG27</strain>
    </source>
</reference>